<feature type="region of interest" description="Disordered" evidence="3">
    <location>
        <begin position="203"/>
        <end position="265"/>
    </location>
</feature>
<evidence type="ECO:0000256" key="1">
    <source>
        <dbReference type="ARBA" id="ARBA00004123"/>
    </source>
</evidence>
<proteinExistence type="predicted"/>
<feature type="compositionally biased region" description="Basic and acidic residues" evidence="3">
    <location>
        <begin position="320"/>
        <end position="333"/>
    </location>
</feature>
<dbReference type="Proteomes" id="UP001358417">
    <property type="component" value="Unassembled WGS sequence"/>
</dbReference>
<dbReference type="InterPro" id="IPR012916">
    <property type="entry name" value="RED_N"/>
</dbReference>
<feature type="domain" description="RED-like N-terminal" evidence="4">
    <location>
        <begin position="76"/>
        <end position="234"/>
    </location>
</feature>
<dbReference type="GeneID" id="89976403"/>
<feature type="compositionally biased region" description="Acidic residues" evidence="3">
    <location>
        <begin position="477"/>
        <end position="490"/>
    </location>
</feature>
<feature type="compositionally biased region" description="Basic and acidic residues" evidence="3">
    <location>
        <begin position="101"/>
        <end position="111"/>
    </location>
</feature>
<evidence type="ECO:0000313" key="5">
    <source>
        <dbReference type="EMBL" id="KAK5046436.1"/>
    </source>
</evidence>
<feature type="compositionally biased region" description="Basic and acidic residues" evidence="3">
    <location>
        <begin position="56"/>
        <end position="68"/>
    </location>
</feature>
<protein>
    <recommendedName>
        <fullName evidence="4">RED-like N-terminal domain-containing protein</fullName>
    </recommendedName>
</protein>
<feature type="region of interest" description="Disordered" evidence="3">
    <location>
        <begin position="1"/>
        <end position="111"/>
    </location>
</feature>
<evidence type="ECO:0000313" key="6">
    <source>
        <dbReference type="Proteomes" id="UP001358417"/>
    </source>
</evidence>
<dbReference type="Pfam" id="PF07808">
    <property type="entry name" value="RED_N"/>
    <property type="match status" value="1"/>
</dbReference>
<keyword evidence="2" id="KW-0539">Nucleus</keyword>
<accession>A0AAV9MXH4</accession>
<gene>
    <name evidence="5" type="ORF">LTR84_008239</name>
</gene>
<feature type="compositionally biased region" description="Basic residues" evidence="3">
    <location>
        <begin position="496"/>
        <end position="506"/>
    </location>
</feature>
<organism evidence="5 6">
    <name type="scientific">Exophiala bonariae</name>
    <dbReference type="NCBI Taxonomy" id="1690606"/>
    <lineage>
        <taxon>Eukaryota</taxon>
        <taxon>Fungi</taxon>
        <taxon>Dikarya</taxon>
        <taxon>Ascomycota</taxon>
        <taxon>Pezizomycotina</taxon>
        <taxon>Eurotiomycetes</taxon>
        <taxon>Chaetothyriomycetidae</taxon>
        <taxon>Chaetothyriales</taxon>
        <taxon>Herpotrichiellaceae</taxon>
        <taxon>Exophiala</taxon>
    </lineage>
</organism>
<feature type="compositionally biased region" description="Basic and acidic residues" evidence="3">
    <location>
        <begin position="422"/>
        <end position="463"/>
    </location>
</feature>
<dbReference type="GO" id="GO:0005634">
    <property type="term" value="C:nucleus"/>
    <property type="evidence" value="ECO:0007669"/>
    <property type="project" value="UniProtKB-SubCell"/>
</dbReference>
<evidence type="ECO:0000256" key="2">
    <source>
        <dbReference type="ARBA" id="ARBA00023242"/>
    </source>
</evidence>
<reference evidence="5 6" key="1">
    <citation type="submission" date="2023-08" db="EMBL/GenBank/DDBJ databases">
        <title>Black Yeasts Isolated from many extreme environments.</title>
        <authorList>
            <person name="Coleine C."/>
            <person name="Stajich J.E."/>
            <person name="Selbmann L."/>
        </authorList>
    </citation>
    <scope>NUCLEOTIDE SEQUENCE [LARGE SCALE GENOMIC DNA]</scope>
    <source>
        <strain evidence="5 6">CCFEE 5792</strain>
    </source>
</reference>
<feature type="compositionally biased region" description="Polar residues" evidence="3">
    <location>
        <begin position="371"/>
        <end position="382"/>
    </location>
</feature>
<dbReference type="PANTHER" id="PTHR12765">
    <property type="entry name" value="RED PROTEIN IK FACTOR CYTOKINE IK"/>
    <property type="match status" value="1"/>
</dbReference>
<dbReference type="InterPro" id="IPR039896">
    <property type="entry name" value="Red-like"/>
</dbReference>
<feature type="region of interest" description="Disordered" evidence="3">
    <location>
        <begin position="282"/>
        <end position="526"/>
    </location>
</feature>
<dbReference type="RefSeq" id="XP_064702027.1">
    <property type="nucleotide sequence ID" value="XM_064851786.1"/>
</dbReference>
<comment type="caution">
    <text evidence="5">The sequence shown here is derived from an EMBL/GenBank/DDBJ whole genome shotgun (WGS) entry which is preliminary data.</text>
</comment>
<dbReference type="EMBL" id="JAVRRD010000030">
    <property type="protein sequence ID" value="KAK5046436.1"/>
    <property type="molecule type" value="Genomic_DNA"/>
</dbReference>
<name>A0AAV9MXH4_9EURO</name>
<keyword evidence="6" id="KW-1185">Reference proteome</keyword>
<evidence type="ECO:0000256" key="3">
    <source>
        <dbReference type="SAM" id="MobiDB-lite"/>
    </source>
</evidence>
<feature type="compositionally biased region" description="Basic and acidic residues" evidence="3">
    <location>
        <begin position="296"/>
        <end position="305"/>
    </location>
</feature>
<sequence>MDNSQFRAFLHNDSKAPGTKNDTSASGFKKPTLGSRMRSSVPMTPRSVVGYNSTRDFARQVAEHESKSDGQPPTKKFKSSAAPKGTKLAAGYSDRTNARRVGADKEETQDDKEKRLKALEEMYKLQQIDEATFESLKREIGIGGSLGTTHLVKGLDWRLLERVRRGEDVNAVPQPEKEEDVEDNKGDLDDELDRALEIDVTANSAASRKESIDEQSEEGIAPQVTTRDEILRQLKESRAGNVASSQVAEPSLGGKFKKVGSDSKTNKKKFVETVNGRRREVLLITNKDGSTKRKTRWLDKEEDAAPKQSEPLGMEVPAEFLEKQKALLEKQAAEEDEDDDIFGGVAAYDPLAGLNSEEEESGGEMRGPTKPDSQAKPQQAIQDQKPRNYFGGPKNSDEVQDRSNPITKDATLQAALKRAAMLRRDEESGKDEKDGGVGDSDLDREAKHKQFLARLKEQDRVDAADMDLGFGESRFGDDDDEDGEIWDGEEGEGKKTARKRGGKKRKGDKDNVNDVMSVLEGRAKKA</sequence>
<feature type="region of interest" description="Disordered" evidence="3">
    <location>
        <begin position="165"/>
        <end position="186"/>
    </location>
</feature>
<dbReference type="AlphaFoldDB" id="A0AAV9MXH4"/>
<evidence type="ECO:0000259" key="4">
    <source>
        <dbReference type="Pfam" id="PF07808"/>
    </source>
</evidence>
<comment type="subcellular location">
    <subcellularLocation>
        <location evidence="1">Nucleus</location>
    </subcellularLocation>
</comment>
<feature type="compositionally biased region" description="Basic and acidic residues" evidence="3">
    <location>
        <begin position="226"/>
        <end position="238"/>
    </location>
</feature>